<evidence type="ECO:0000256" key="5">
    <source>
        <dbReference type="RuleBase" id="RU003330"/>
    </source>
</evidence>
<gene>
    <name evidence="6" type="ORF">ANANG_G00193080</name>
</gene>
<sequence>MSIYAETHEIFDLVQLMVTNLLVDKPEDPLQYLIDYLKRDSLEVPRVMLLGPPASGKRTIARQLCEQTRAVHVTASSVLKEDTELARRTQQHGDQKQEVPSEQWIRLIQQRLSKTDCVQQGWVLEGIPRNRQEALLLQELGIAPDHVVVLEAPDAVLIHRSLGKRVDPVTGDVYHTTFRWPRDDEVGRRLVRGEVLSEEQAAARLLRYHREAHGLRRAYENRLAVVNADQHHDDVYAQVLTHVLRRPRSVAPHTPRVLLLGPPASGKSLLAERIAQKYDIVNVCCGQLLKAAAADQAETGELITPYLETREPVPDSTVLQILTQRLSRLDCTTRGWVLHGFPRNAEQAKKLQESKFIPSRVFFLEVMDAVALERVALRAVDPVTGERYHSLYKPAPSPEVQARLRQSPLDSEALVQARLNEYWDRMPALQAVYPDAVYISGEQDPHTVLESLESRLVGQLPRRLSSPEQW</sequence>
<dbReference type="Gene3D" id="1.20.890.10">
    <property type="entry name" value="cAMP-dependent protein kinase regulatory subunit, dimerization-anchoring domain"/>
    <property type="match status" value="1"/>
</dbReference>
<dbReference type="SUPFAM" id="SSF57774">
    <property type="entry name" value="Microbial and mitochondrial ADK, insert 'zinc finger' domain"/>
    <property type="match status" value="2"/>
</dbReference>
<dbReference type="Gene3D" id="3.40.50.300">
    <property type="entry name" value="P-loop containing nucleotide triphosphate hydrolases"/>
    <property type="match status" value="2"/>
</dbReference>
<keyword evidence="2 5" id="KW-0808">Transferase</keyword>
<evidence type="ECO:0000256" key="3">
    <source>
        <dbReference type="ARBA" id="ARBA00022741"/>
    </source>
</evidence>
<dbReference type="Pfam" id="PF00406">
    <property type="entry name" value="ADK"/>
    <property type="match status" value="2"/>
</dbReference>
<keyword evidence="7" id="KW-1185">Reference proteome</keyword>
<dbReference type="AlphaFoldDB" id="A0A9D3RRQ2"/>
<comment type="caution">
    <text evidence="6">The sequence shown here is derived from an EMBL/GenBank/DDBJ whole genome shotgun (WGS) entry which is preliminary data.</text>
</comment>
<keyword evidence="3" id="KW-0547">Nucleotide-binding</keyword>
<reference evidence="6" key="1">
    <citation type="submission" date="2021-01" db="EMBL/GenBank/DDBJ databases">
        <title>A chromosome-scale assembly of European eel, Anguilla anguilla.</title>
        <authorList>
            <person name="Henkel C."/>
            <person name="Jong-Raadsen S.A."/>
            <person name="Dufour S."/>
            <person name="Weltzien F.-A."/>
            <person name="Palstra A.P."/>
            <person name="Pelster B."/>
            <person name="Spaink H.P."/>
            <person name="Van Den Thillart G.E."/>
            <person name="Jansen H."/>
            <person name="Zahm M."/>
            <person name="Klopp C."/>
            <person name="Cedric C."/>
            <person name="Louis A."/>
            <person name="Berthelot C."/>
            <person name="Parey E."/>
            <person name="Roest Crollius H."/>
            <person name="Montfort J."/>
            <person name="Robinson-Rechavi M."/>
            <person name="Bucao C."/>
            <person name="Bouchez O."/>
            <person name="Gislard M."/>
            <person name="Lluch J."/>
            <person name="Milhes M."/>
            <person name="Lampietro C."/>
            <person name="Lopez Roques C."/>
            <person name="Donnadieu C."/>
            <person name="Braasch I."/>
            <person name="Desvignes T."/>
            <person name="Postlethwait J."/>
            <person name="Bobe J."/>
            <person name="Guiguen Y."/>
            <person name="Dirks R."/>
        </authorList>
    </citation>
    <scope>NUCLEOTIDE SEQUENCE</scope>
    <source>
        <strain evidence="6">Tag_6206</strain>
        <tissue evidence="6">Liver</tissue>
    </source>
</reference>
<evidence type="ECO:0000256" key="2">
    <source>
        <dbReference type="ARBA" id="ARBA00022679"/>
    </source>
</evidence>
<comment type="similarity">
    <text evidence="1 5">Belongs to the adenylate kinase family.</text>
</comment>
<dbReference type="SUPFAM" id="SSF52540">
    <property type="entry name" value="P-loop containing nucleoside triphosphate hydrolases"/>
    <property type="match status" value="2"/>
</dbReference>
<accession>A0A9D3RRQ2</accession>
<keyword evidence="4 5" id="KW-0418">Kinase</keyword>
<evidence type="ECO:0000313" key="7">
    <source>
        <dbReference type="Proteomes" id="UP001044222"/>
    </source>
</evidence>
<evidence type="ECO:0000256" key="4">
    <source>
        <dbReference type="ARBA" id="ARBA00022777"/>
    </source>
</evidence>
<dbReference type="GO" id="GO:0004017">
    <property type="term" value="F:AMP kinase activity"/>
    <property type="evidence" value="ECO:0007669"/>
    <property type="project" value="InterPro"/>
</dbReference>
<dbReference type="InterPro" id="IPR027417">
    <property type="entry name" value="P-loop_NTPase"/>
</dbReference>
<dbReference type="PANTHER" id="PTHR23359">
    <property type="entry name" value="NUCLEOTIDE KINASE"/>
    <property type="match status" value="1"/>
</dbReference>
<dbReference type="CDD" id="cd22979">
    <property type="entry name" value="DD_AK8"/>
    <property type="match status" value="1"/>
</dbReference>
<dbReference type="EMBL" id="JAFIRN010000010">
    <property type="protein sequence ID" value="KAG5840854.1"/>
    <property type="molecule type" value="Genomic_DNA"/>
</dbReference>
<evidence type="ECO:0000313" key="6">
    <source>
        <dbReference type="EMBL" id="KAG5840854.1"/>
    </source>
</evidence>
<dbReference type="HAMAP" id="MF_00235">
    <property type="entry name" value="Adenylate_kinase_Adk"/>
    <property type="match status" value="1"/>
</dbReference>
<organism evidence="6 7">
    <name type="scientific">Anguilla anguilla</name>
    <name type="common">European freshwater eel</name>
    <name type="synonym">Muraena anguilla</name>
    <dbReference type="NCBI Taxonomy" id="7936"/>
    <lineage>
        <taxon>Eukaryota</taxon>
        <taxon>Metazoa</taxon>
        <taxon>Chordata</taxon>
        <taxon>Craniata</taxon>
        <taxon>Vertebrata</taxon>
        <taxon>Euteleostomi</taxon>
        <taxon>Actinopterygii</taxon>
        <taxon>Neopterygii</taxon>
        <taxon>Teleostei</taxon>
        <taxon>Anguilliformes</taxon>
        <taxon>Anguillidae</taxon>
        <taxon>Anguilla</taxon>
    </lineage>
</organism>
<dbReference type="InterPro" id="IPR036193">
    <property type="entry name" value="ADK_active_lid_dom_sf"/>
</dbReference>
<proteinExistence type="inferred from homology"/>
<dbReference type="CDD" id="cd01428">
    <property type="entry name" value="ADK"/>
    <property type="match status" value="2"/>
</dbReference>
<evidence type="ECO:0008006" key="8">
    <source>
        <dbReference type="Google" id="ProtNLM"/>
    </source>
</evidence>
<dbReference type="PRINTS" id="PR00094">
    <property type="entry name" value="ADENYLTKNASE"/>
</dbReference>
<dbReference type="GO" id="GO:0005524">
    <property type="term" value="F:ATP binding"/>
    <property type="evidence" value="ECO:0007669"/>
    <property type="project" value="InterPro"/>
</dbReference>
<dbReference type="InterPro" id="IPR000850">
    <property type="entry name" value="Adenylat/UMP-CMP_kin"/>
</dbReference>
<dbReference type="SUPFAM" id="SSF47391">
    <property type="entry name" value="Dimerization-anchoring domain of cAMP-dependent PK regulatory subunit"/>
    <property type="match status" value="1"/>
</dbReference>
<dbReference type="Proteomes" id="UP001044222">
    <property type="component" value="Chromosome 10"/>
</dbReference>
<name>A0A9D3RRQ2_ANGAN</name>
<evidence type="ECO:0000256" key="1">
    <source>
        <dbReference type="ARBA" id="ARBA00007220"/>
    </source>
</evidence>
<protein>
    <recommendedName>
        <fullName evidence="8">Nucleoside-diphosphate kinase</fullName>
    </recommendedName>
</protein>